<dbReference type="EMBL" id="JAWDGP010001389">
    <property type="protein sequence ID" value="KAK3792077.1"/>
    <property type="molecule type" value="Genomic_DNA"/>
</dbReference>
<proteinExistence type="predicted"/>
<name>A0AAE1E2Z1_9GAST</name>
<sequence>MPTPEFLQQSVGHISGQRAETCVKTAAAAAVVQRLLVPARAILVKSLDWSNGHWFHSVVYWPCYADPLIALKKFTDQRAWTRLTQALQAHNVNRWRIHCESHRDTDCS</sequence>
<protein>
    <submittedName>
        <fullName evidence="1">Uncharacterized protein</fullName>
    </submittedName>
</protein>
<evidence type="ECO:0000313" key="2">
    <source>
        <dbReference type="Proteomes" id="UP001283361"/>
    </source>
</evidence>
<gene>
    <name evidence="1" type="ORF">RRG08_055344</name>
</gene>
<comment type="caution">
    <text evidence="1">The sequence shown here is derived from an EMBL/GenBank/DDBJ whole genome shotgun (WGS) entry which is preliminary data.</text>
</comment>
<reference evidence="1" key="1">
    <citation type="journal article" date="2023" name="G3 (Bethesda)">
        <title>A reference genome for the long-term kleptoplast-retaining sea slug Elysia crispata morphotype clarki.</title>
        <authorList>
            <person name="Eastman K.E."/>
            <person name="Pendleton A.L."/>
            <person name="Shaikh M.A."/>
            <person name="Suttiyut T."/>
            <person name="Ogas R."/>
            <person name="Tomko P."/>
            <person name="Gavelis G."/>
            <person name="Widhalm J.R."/>
            <person name="Wisecaver J.H."/>
        </authorList>
    </citation>
    <scope>NUCLEOTIDE SEQUENCE</scope>
    <source>
        <strain evidence="1">ECLA1</strain>
    </source>
</reference>
<keyword evidence="2" id="KW-1185">Reference proteome</keyword>
<dbReference type="Proteomes" id="UP001283361">
    <property type="component" value="Unassembled WGS sequence"/>
</dbReference>
<dbReference type="AlphaFoldDB" id="A0AAE1E2Z1"/>
<organism evidence="1 2">
    <name type="scientific">Elysia crispata</name>
    <name type="common">lettuce slug</name>
    <dbReference type="NCBI Taxonomy" id="231223"/>
    <lineage>
        <taxon>Eukaryota</taxon>
        <taxon>Metazoa</taxon>
        <taxon>Spiralia</taxon>
        <taxon>Lophotrochozoa</taxon>
        <taxon>Mollusca</taxon>
        <taxon>Gastropoda</taxon>
        <taxon>Heterobranchia</taxon>
        <taxon>Euthyneura</taxon>
        <taxon>Panpulmonata</taxon>
        <taxon>Sacoglossa</taxon>
        <taxon>Placobranchoidea</taxon>
        <taxon>Plakobranchidae</taxon>
        <taxon>Elysia</taxon>
    </lineage>
</organism>
<accession>A0AAE1E2Z1</accession>
<evidence type="ECO:0000313" key="1">
    <source>
        <dbReference type="EMBL" id="KAK3792077.1"/>
    </source>
</evidence>